<comment type="caution">
    <text evidence="1">The sequence shown here is derived from an EMBL/GenBank/DDBJ whole genome shotgun (WGS) entry which is preliminary data.</text>
</comment>
<keyword evidence="2" id="KW-1185">Reference proteome</keyword>
<protein>
    <submittedName>
        <fullName evidence="1">Uncharacterized protein</fullName>
    </submittedName>
</protein>
<sequence>MKLTDRPSAMQIRYAVSKGMLCINPALPNKKLLCLRPSMQQFPCTSSEYLEVVEVSACRSVTLNRPPITILQQLGVRTDTFIRLKENILQFTDALVEESSAVNVLAAWSKLPLPYEDLSNAGFHLTLDPFFRLLLLAVYRNAVAGLRYKTRIVLPVDPACNMLGVVDTTNKLRYGEVFVQCTEIRSPHVQYHEPPKQTVITGTVLVTKCPCLHPGDVQKFTAIDLPELHHVIDCIVFPAHGPRPHPEEMAGSDLDGDEYIVIWEKCLFFVGPNRPPMNFSDRNLEPDNKEITTDDMIKFFCNYIKNDSIGILSNAHVAWADQEPGGIHSPRCLAIAEEISICLDFAKNGQTAFLWRDECPLKFFMEKGSHKTTYWSDRALGVLYRMCRSLEAAVGRLGHRHVDPGRCRALAVPGWENYRELAIQALADCNSKIRRILSQYGIGSECEVTKFFTETTRNIFYTDVLKEMHDNCISDSEKLRKRKLRRASAWYMVTYEPNVENTFFSFPWCIADVLVEILRSSDAQARVWCPTILHWKIDQLVTNNSDFTEDDDLDAGFDSFRTSFRIVENWLKGETLLGQHEPGASTKPGLCSNCLLDIYTEFLGNKNLAPVSKIVMRRRHAMRLSVAGVPNLTESTAQEAMEEECADREEPTEKAVSQAWQIVDGFLEPLLLDDSEDETNAPRTAYQNGHDDQQDPEVSRSLVFPLQQASDTSNSEPDICEDPSVGTLVVSFLRWFLEQHQLPREMCSVGACAGSGYECQTHRLPMVALRAYSSLAVSLDSCHVSLPCDPAYHEPHQEVIERDPIRIQIANPVMDQMLKDKLHAAMTSYPSWICIPPCTSRHSKSRNEDRLTLAEPMPRIALGNATAAGRPAVASMEPSLEVARNTRARRSGGCK</sequence>
<accession>A0ACB8E0D6</accession>
<proteinExistence type="predicted"/>
<gene>
    <name evidence="1" type="ORF">HPB49_012961</name>
</gene>
<evidence type="ECO:0000313" key="1">
    <source>
        <dbReference type="EMBL" id="KAH7980076.1"/>
    </source>
</evidence>
<dbReference type="EMBL" id="CM023470">
    <property type="protein sequence ID" value="KAH7980076.1"/>
    <property type="molecule type" value="Genomic_DNA"/>
</dbReference>
<name>A0ACB8E0D6_DERSI</name>
<reference evidence="1" key="1">
    <citation type="submission" date="2020-05" db="EMBL/GenBank/DDBJ databases">
        <title>Large-scale comparative analyses of tick genomes elucidate their genetic diversity and vector capacities.</title>
        <authorList>
            <person name="Jia N."/>
            <person name="Wang J."/>
            <person name="Shi W."/>
            <person name="Du L."/>
            <person name="Sun Y."/>
            <person name="Zhan W."/>
            <person name="Jiang J."/>
            <person name="Wang Q."/>
            <person name="Zhang B."/>
            <person name="Ji P."/>
            <person name="Sakyi L.B."/>
            <person name="Cui X."/>
            <person name="Yuan T."/>
            <person name="Jiang B."/>
            <person name="Yang W."/>
            <person name="Lam T.T.-Y."/>
            <person name="Chang Q."/>
            <person name="Ding S."/>
            <person name="Wang X."/>
            <person name="Zhu J."/>
            <person name="Ruan X."/>
            <person name="Zhao L."/>
            <person name="Wei J."/>
            <person name="Que T."/>
            <person name="Du C."/>
            <person name="Cheng J."/>
            <person name="Dai P."/>
            <person name="Han X."/>
            <person name="Huang E."/>
            <person name="Gao Y."/>
            <person name="Liu J."/>
            <person name="Shao H."/>
            <person name="Ye R."/>
            <person name="Li L."/>
            <person name="Wei W."/>
            <person name="Wang X."/>
            <person name="Wang C."/>
            <person name="Yang T."/>
            <person name="Huo Q."/>
            <person name="Li W."/>
            <person name="Guo W."/>
            <person name="Chen H."/>
            <person name="Zhou L."/>
            <person name="Ni X."/>
            <person name="Tian J."/>
            <person name="Zhou Y."/>
            <person name="Sheng Y."/>
            <person name="Liu T."/>
            <person name="Pan Y."/>
            <person name="Xia L."/>
            <person name="Li J."/>
            <person name="Zhao F."/>
            <person name="Cao W."/>
        </authorList>
    </citation>
    <scope>NUCLEOTIDE SEQUENCE</scope>
    <source>
        <strain evidence="1">Dsil-2018</strain>
    </source>
</reference>
<dbReference type="Proteomes" id="UP000821865">
    <property type="component" value="Chromosome 1"/>
</dbReference>
<evidence type="ECO:0000313" key="2">
    <source>
        <dbReference type="Proteomes" id="UP000821865"/>
    </source>
</evidence>
<organism evidence="1 2">
    <name type="scientific">Dermacentor silvarum</name>
    <name type="common">Tick</name>
    <dbReference type="NCBI Taxonomy" id="543639"/>
    <lineage>
        <taxon>Eukaryota</taxon>
        <taxon>Metazoa</taxon>
        <taxon>Ecdysozoa</taxon>
        <taxon>Arthropoda</taxon>
        <taxon>Chelicerata</taxon>
        <taxon>Arachnida</taxon>
        <taxon>Acari</taxon>
        <taxon>Parasitiformes</taxon>
        <taxon>Ixodida</taxon>
        <taxon>Ixodoidea</taxon>
        <taxon>Ixodidae</taxon>
        <taxon>Rhipicephalinae</taxon>
        <taxon>Dermacentor</taxon>
    </lineage>
</organism>